<proteinExistence type="predicted"/>
<dbReference type="PROSITE" id="PS50980">
    <property type="entry name" value="COA_CT_NTER"/>
    <property type="match status" value="1"/>
</dbReference>
<dbReference type="Pfam" id="PF01039">
    <property type="entry name" value="Carboxyl_trans"/>
    <property type="match status" value="1"/>
</dbReference>
<evidence type="ECO:0000259" key="2">
    <source>
        <dbReference type="PROSITE" id="PS50980"/>
    </source>
</evidence>
<dbReference type="PANTHER" id="PTHR43842:SF2">
    <property type="entry name" value="PROPIONYL-COA CARBOXYLASE BETA CHAIN, MITOCHONDRIAL"/>
    <property type="match status" value="1"/>
</dbReference>
<feature type="compositionally biased region" description="Pro residues" evidence="1">
    <location>
        <begin position="30"/>
        <end position="49"/>
    </location>
</feature>
<dbReference type="InterPro" id="IPR051047">
    <property type="entry name" value="AccD/PCCB"/>
</dbReference>
<dbReference type="InterPro" id="IPR034733">
    <property type="entry name" value="AcCoA_carboxyl_beta"/>
</dbReference>
<dbReference type="Proteomes" id="UP000655287">
    <property type="component" value="Unassembled WGS sequence"/>
</dbReference>
<evidence type="ECO:0000259" key="3">
    <source>
        <dbReference type="PROSITE" id="PS50989"/>
    </source>
</evidence>
<evidence type="ECO:0000256" key="1">
    <source>
        <dbReference type="SAM" id="MobiDB-lite"/>
    </source>
</evidence>
<dbReference type="PANTHER" id="PTHR43842">
    <property type="entry name" value="PROPIONYL-COA CARBOXYLASE BETA CHAIN"/>
    <property type="match status" value="1"/>
</dbReference>
<dbReference type="InterPro" id="IPR029045">
    <property type="entry name" value="ClpP/crotonase-like_dom_sf"/>
</dbReference>
<dbReference type="SUPFAM" id="SSF52096">
    <property type="entry name" value="ClpP/crotonase"/>
    <property type="match status" value="2"/>
</dbReference>
<organism evidence="4 5">
    <name type="scientific">Sphaerisporangium rufum</name>
    <dbReference type="NCBI Taxonomy" id="1381558"/>
    <lineage>
        <taxon>Bacteria</taxon>
        <taxon>Bacillati</taxon>
        <taxon>Actinomycetota</taxon>
        <taxon>Actinomycetes</taxon>
        <taxon>Streptosporangiales</taxon>
        <taxon>Streptosporangiaceae</taxon>
        <taxon>Sphaerisporangium</taxon>
    </lineage>
</organism>
<dbReference type="GO" id="GO:0004658">
    <property type="term" value="F:propionyl-CoA carboxylase activity"/>
    <property type="evidence" value="ECO:0007669"/>
    <property type="project" value="TreeGrafter"/>
</dbReference>
<evidence type="ECO:0000313" key="5">
    <source>
        <dbReference type="Proteomes" id="UP000655287"/>
    </source>
</evidence>
<dbReference type="Gene3D" id="3.90.226.10">
    <property type="entry name" value="2-enoyl-CoA Hydratase, Chain A, domain 1"/>
    <property type="match status" value="2"/>
</dbReference>
<dbReference type="GO" id="GO:0009317">
    <property type="term" value="C:acetyl-CoA carboxylase complex"/>
    <property type="evidence" value="ECO:0007669"/>
    <property type="project" value="TreeGrafter"/>
</dbReference>
<dbReference type="EMBL" id="BOOU01000014">
    <property type="protein sequence ID" value="GII76277.1"/>
    <property type="molecule type" value="Genomic_DNA"/>
</dbReference>
<dbReference type="AlphaFoldDB" id="A0A919QYE8"/>
<comment type="caution">
    <text evidence="4">The sequence shown here is derived from an EMBL/GenBank/DDBJ whole genome shotgun (WGS) entry which is preliminary data.</text>
</comment>
<sequence>MSDRIAAGPQLDRVRPAAPSGVAELDFVPVPVPRPADGPAPGASPPPLDPPRRTMRALRDRHHELREDILAGRADGVARQHRLGKRTARERIDALLDEGSFIELDMYRRHQAHGLRMEENRPHTDGVVTGSGTIDGRRVFVYAQDFTIFGGSLGAAHASKIHKVMDLAISTGSPLIGLIDSGGARIQEGVVSLSGYGGIFQRSVQASGVIPQISVVLGPCAGGAAYTVALADFAFMVRDTAQLYLTGPDVVEAVSGQRVTHAELGGADVHGRRSGVATFVHDDEDACLADVRYLVSMLPANNLEYPPRSPECDATTDLRPRLADIVPVEPNRPYDMRAVVAELVDDGEYLEMHENWAQNVICLLARIDGEVVGVVGNQPMVLAGVLDVDAAQKAARFVRFCDAFSIPIVTLIDVPGFLPGVDQEHSGIIRHGAKLLYAYCEATVPRIHVIVRKAYGGAYIVMDSRTIGTDLSLAWPTNEIAVMGAEGAVNVIFRKELAAAADPARLRAELVEEYAEQLMHPHYAAERGLVDDVIDPVQTRAAVARGLAMLRNKRKPTPQRKHGNVPL</sequence>
<reference evidence="4" key="1">
    <citation type="submission" date="2021-01" db="EMBL/GenBank/DDBJ databases">
        <title>Whole genome shotgun sequence of Sphaerisporangium rufum NBRC 109079.</title>
        <authorList>
            <person name="Komaki H."/>
            <person name="Tamura T."/>
        </authorList>
    </citation>
    <scope>NUCLEOTIDE SEQUENCE</scope>
    <source>
        <strain evidence="4">NBRC 109079</strain>
    </source>
</reference>
<feature type="domain" description="CoA carboxyltransferase N-terminal" evidence="2">
    <location>
        <begin position="55"/>
        <end position="310"/>
    </location>
</feature>
<evidence type="ECO:0000313" key="4">
    <source>
        <dbReference type="EMBL" id="GII76277.1"/>
    </source>
</evidence>
<feature type="domain" description="CoA carboxyltransferase C-terminal" evidence="3">
    <location>
        <begin position="313"/>
        <end position="559"/>
    </location>
</feature>
<dbReference type="InterPro" id="IPR011763">
    <property type="entry name" value="COA_CT_C"/>
</dbReference>
<keyword evidence="5" id="KW-1185">Reference proteome</keyword>
<gene>
    <name evidence="4" type="ORF">Sru01_12590</name>
</gene>
<dbReference type="PROSITE" id="PS50989">
    <property type="entry name" value="COA_CT_CTER"/>
    <property type="match status" value="1"/>
</dbReference>
<protein>
    <submittedName>
        <fullName evidence="4">Methylmalonyl-CoA carboxyltransferase</fullName>
    </submittedName>
</protein>
<accession>A0A919QYE8</accession>
<name>A0A919QYE8_9ACTN</name>
<dbReference type="InterPro" id="IPR011762">
    <property type="entry name" value="COA_CT_N"/>
</dbReference>
<feature type="region of interest" description="Disordered" evidence="1">
    <location>
        <begin position="1"/>
        <end position="54"/>
    </location>
</feature>